<reference evidence="3 4" key="1">
    <citation type="journal article" date="2009" name="Science">
        <title>Green evolution and dynamic adaptations revealed by genomes of the marine picoeukaryotes Micromonas.</title>
        <authorList>
            <person name="Worden A.Z."/>
            <person name="Lee J.H."/>
            <person name="Mock T."/>
            <person name="Rouze P."/>
            <person name="Simmons M.P."/>
            <person name="Aerts A.L."/>
            <person name="Allen A.E."/>
            <person name="Cuvelier M.L."/>
            <person name="Derelle E."/>
            <person name="Everett M.V."/>
            <person name="Foulon E."/>
            <person name="Grimwood J."/>
            <person name="Gundlach H."/>
            <person name="Henrissat B."/>
            <person name="Napoli C."/>
            <person name="McDonald S.M."/>
            <person name="Parker M.S."/>
            <person name="Rombauts S."/>
            <person name="Salamov A."/>
            <person name="Von Dassow P."/>
            <person name="Badger J.H."/>
            <person name="Coutinho P.M."/>
            <person name="Demir E."/>
            <person name="Dubchak I."/>
            <person name="Gentemann C."/>
            <person name="Eikrem W."/>
            <person name="Gready J.E."/>
            <person name="John U."/>
            <person name="Lanier W."/>
            <person name="Lindquist E.A."/>
            <person name="Lucas S."/>
            <person name="Mayer K.F."/>
            <person name="Moreau H."/>
            <person name="Not F."/>
            <person name="Otillar R."/>
            <person name="Panaud O."/>
            <person name="Pangilinan J."/>
            <person name="Paulsen I."/>
            <person name="Piegu B."/>
            <person name="Poliakov A."/>
            <person name="Robbens S."/>
            <person name="Schmutz J."/>
            <person name="Toulza E."/>
            <person name="Wyss T."/>
            <person name="Zelensky A."/>
            <person name="Zhou K."/>
            <person name="Armbrust E.V."/>
            <person name="Bhattacharya D."/>
            <person name="Goodenough U.W."/>
            <person name="Van de Peer Y."/>
            <person name="Grigoriev I.V."/>
        </authorList>
    </citation>
    <scope>NUCLEOTIDE SEQUENCE [LARGE SCALE GENOMIC DNA]</scope>
    <source>
        <strain evidence="3 4">CCMP1545</strain>
    </source>
</reference>
<dbReference type="OrthoDB" id="10581006at2759"/>
<organism evidence="4">
    <name type="scientific">Micromonas pusilla (strain CCMP1545)</name>
    <name type="common">Picoplanktonic green alga</name>
    <dbReference type="NCBI Taxonomy" id="564608"/>
    <lineage>
        <taxon>Eukaryota</taxon>
        <taxon>Viridiplantae</taxon>
        <taxon>Chlorophyta</taxon>
        <taxon>Mamiellophyceae</taxon>
        <taxon>Mamiellales</taxon>
        <taxon>Mamiellaceae</taxon>
        <taxon>Micromonas</taxon>
    </lineage>
</organism>
<evidence type="ECO:0000256" key="1">
    <source>
        <dbReference type="SAM" id="MobiDB-lite"/>
    </source>
</evidence>
<feature type="compositionally biased region" description="Pro residues" evidence="1">
    <location>
        <begin position="27"/>
        <end position="57"/>
    </location>
</feature>
<dbReference type="KEGG" id="mpp:MICPUCDRAFT_58207"/>
<name>C1MRS2_MICPC</name>
<protein>
    <submittedName>
        <fullName evidence="3">Predicted protein</fullName>
    </submittedName>
</protein>
<feature type="region of interest" description="Disordered" evidence="1">
    <location>
        <begin position="24"/>
        <end position="59"/>
    </location>
</feature>
<feature type="signal peptide" evidence="2">
    <location>
        <begin position="1"/>
        <end position="24"/>
    </location>
</feature>
<dbReference type="GeneID" id="9683997"/>
<gene>
    <name evidence="3" type="ORF">MICPUCDRAFT_58207</name>
</gene>
<keyword evidence="2" id="KW-0732">Signal</keyword>
<keyword evidence="4" id="KW-1185">Reference proteome</keyword>
<proteinExistence type="predicted"/>
<evidence type="ECO:0000256" key="2">
    <source>
        <dbReference type="SAM" id="SignalP"/>
    </source>
</evidence>
<dbReference type="Proteomes" id="UP000001876">
    <property type="component" value="Unassembled WGS sequence"/>
</dbReference>
<dbReference type="EMBL" id="GG663739">
    <property type="protein sequence ID" value="EEH57379.1"/>
    <property type="molecule type" value="Genomic_DNA"/>
</dbReference>
<dbReference type="OMA" id="WCENTNI"/>
<evidence type="ECO:0000313" key="4">
    <source>
        <dbReference type="Proteomes" id="UP000001876"/>
    </source>
</evidence>
<feature type="chain" id="PRO_5002912097" evidence="2">
    <location>
        <begin position="25"/>
        <end position="322"/>
    </location>
</feature>
<dbReference type="AlphaFoldDB" id="C1MRS2"/>
<dbReference type="RefSeq" id="XP_003058924.1">
    <property type="nucleotide sequence ID" value="XM_003058878.1"/>
</dbReference>
<evidence type="ECO:0000313" key="3">
    <source>
        <dbReference type="EMBL" id="EEH57379.1"/>
    </source>
</evidence>
<accession>C1MRS2</accession>
<sequence length="322" mass="34906">MARPRGLVALAGVWLAVVSSVADAQFSPPPQPPPSPPPPSPNPPSPFPPPTPSPPPATGFAATVHVIDNTTDNFGVIPTTSNCCQWYKWCENTNIAYQCTDTIVSACRASIASAASWNDECKACMMCYDSRATDWDARKKSWLSIYHPYQACIDTTRKVMTQAFVADPHHMRVEREEQTARDAVNTGQPQFIVCGELNYKCLKIKNPHKAGTPCEVIPGVKVPNKFQTKFGRMYDQSSKDPRKGPQRGRLLPGAGMVVNDAMPQSEVVADMADRDPAVHPGFEYPLGVTKGDGTGVAGIYQEPKYVNTSDPLKGRATSTQGG</sequence>